<proteinExistence type="inferred from homology"/>
<keyword evidence="6 9" id="KW-0472">Membrane</keyword>
<comment type="subcellular location">
    <subcellularLocation>
        <location evidence="1">Cell membrane</location>
        <topology evidence="1">Multi-pass membrane protein</topology>
    </subcellularLocation>
</comment>
<keyword evidence="3" id="KW-0808">Transferase</keyword>
<evidence type="ECO:0000256" key="4">
    <source>
        <dbReference type="ARBA" id="ARBA00022692"/>
    </source>
</evidence>
<reference evidence="10 11" key="1">
    <citation type="submission" date="2018-10" db="EMBL/GenBank/DDBJ databases">
        <authorList>
            <person name="Li J."/>
        </authorList>
    </citation>
    <scope>NUCLEOTIDE SEQUENCE [LARGE SCALE GENOMIC DNA]</scope>
    <source>
        <strain evidence="10 11">ZD1-4</strain>
    </source>
</reference>
<feature type="transmembrane region" description="Helical" evidence="9">
    <location>
        <begin position="324"/>
        <end position="340"/>
    </location>
</feature>
<comment type="similarity">
    <text evidence="7">Belongs to the glycosyltransferase 87 family.</text>
</comment>
<keyword evidence="11" id="KW-1185">Reference proteome</keyword>
<dbReference type="Pfam" id="PF09594">
    <property type="entry name" value="GT87"/>
    <property type="match status" value="1"/>
</dbReference>
<evidence type="ECO:0000256" key="9">
    <source>
        <dbReference type="SAM" id="Phobius"/>
    </source>
</evidence>
<feature type="transmembrane region" description="Helical" evidence="9">
    <location>
        <begin position="271"/>
        <end position="291"/>
    </location>
</feature>
<gene>
    <name evidence="10" type="ORF">D9V28_14075</name>
</gene>
<evidence type="ECO:0000313" key="11">
    <source>
        <dbReference type="Proteomes" id="UP000282460"/>
    </source>
</evidence>
<feature type="transmembrane region" description="Helical" evidence="9">
    <location>
        <begin position="300"/>
        <end position="318"/>
    </location>
</feature>
<evidence type="ECO:0000313" key="10">
    <source>
        <dbReference type="EMBL" id="RLQ81474.1"/>
    </source>
</evidence>
<dbReference type="GO" id="GO:0005886">
    <property type="term" value="C:plasma membrane"/>
    <property type="evidence" value="ECO:0007669"/>
    <property type="project" value="UniProtKB-SubCell"/>
</dbReference>
<evidence type="ECO:0000256" key="5">
    <source>
        <dbReference type="ARBA" id="ARBA00022989"/>
    </source>
</evidence>
<dbReference type="GO" id="GO:0016758">
    <property type="term" value="F:hexosyltransferase activity"/>
    <property type="evidence" value="ECO:0007669"/>
    <property type="project" value="InterPro"/>
</dbReference>
<dbReference type="AlphaFoldDB" id="A0A3L7IT89"/>
<accession>A0A3L7IT89</accession>
<feature type="transmembrane region" description="Helical" evidence="9">
    <location>
        <begin position="92"/>
        <end position="110"/>
    </location>
</feature>
<evidence type="ECO:0000256" key="8">
    <source>
        <dbReference type="SAM" id="MobiDB-lite"/>
    </source>
</evidence>
<dbReference type="EMBL" id="RCWJ01000004">
    <property type="protein sequence ID" value="RLQ81474.1"/>
    <property type="molecule type" value="Genomic_DNA"/>
</dbReference>
<sequence length="431" mass="44971">MSAVNRSIGVWGAFVAVHFLLGWICLGMPGTGIGELALGLPLGDVTLVYRPWVLQALGDDGVPGLSEPWVYPIAALLPLFAAMVAGPDNYGVTWLVLVALLSAMALAVLLGRGTSPRRRASAWWWIAFTAALGPIAVARIDAITVPLAIVALLLVAQHPRIGGTLLALATWIKVWPAALIGGLLLASTRRWTVCVAGVVTSVVLAAVAMGAGGGAHLLSFVTEQTGRGLQIEAPVATPYLWLAAAGVESSSIYYSTDILTFQVAGPNVDTVAAIMTPLLALAVTATALIGARAVRLGAPVVRVLPPLLLALVVTLQLFHKVGSPQFLTWLIAPIVLGIVWRGRGYTVPAAIALGLAALTHLVYPYLYFRLLAADPVLVAVLTARNLGYVVLLGWALHAVLTAHRRPAALGSDSSSPSGVTMAPGTEQHTEE</sequence>
<feature type="transmembrane region" description="Helical" evidence="9">
    <location>
        <begin position="347"/>
        <end position="366"/>
    </location>
</feature>
<keyword evidence="5 9" id="KW-1133">Transmembrane helix</keyword>
<evidence type="ECO:0000256" key="3">
    <source>
        <dbReference type="ARBA" id="ARBA00022679"/>
    </source>
</evidence>
<comment type="caution">
    <text evidence="10">The sequence shown here is derived from an EMBL/GenBank/DDBJ whole genome shotgun (WGS) entry which is preliminary data.</text>
</comment>
<dbReference type="InterPro" id="IPR018584">
    <property type="entry name" value="GT87"/>
</dbReference>
<dbReference type="Proteomes" id="UP000282460">
    <property type="component" value="Unassembled WGS sequence"/>
</dbReference>
<name>A0A3L7IT89_9MICO</name>
<evidence type="ECO:0000256" key="6">
    <source>
        <dbReference type="ARBA" id="ARBA00023136"/>
    </source>
</evidence>
<feature type="region of interest" description="Disordered" evidence="8">
    <location>
        <begin position="407"/>
        <end position="431"/>
    </location>
</feature>
<feature type="transmembrane region" description="Helical" evidence="9">
    <location>
        <begin position="386"/>
        <end position="403"/>
    </location>
</feature>
<evidence type="ECO:0000256" key="1">
    <source>
        <dbReference type="ARBA" id="ARBA00004651"/>
    </source>
</evidence>
<feature type="transmembrane region" description="Helical" evidence="9">
    <location>
        <begin position="122"/>
        <end position="155"/>
    </location>
</feature>
<feature type="transmembrane region" description="Helical" evidence="9">
    <location>
        <begin position="6"/>
        <end position="26"/>
    </location>
</feature>
<keyword evidence="2" id="KW-1003">Cell membrane</keyword>
<feature type="transmembrane region" description="Helical" evidence="9">
    <location>
        <begin position="161"/>
        <end position="186"/>
    </location>
</feature>
<keyword evidence="4 9" id="KW-0812">Transmembrane</keyword>
<protein>
    <submittedName>
        <fullName evidence="10">DUF2029 domain-containing protein</fullName>
    </submittedName>
</protein>
<evidence type="ECO:0000256" key="7">
    <source>
        <dbReference type="ARBA" id="ARBA00024033"/>
    </source>
</evidence>
<evidence type="ECO:0000256" key="2">
    <source>
        <dbReference type="ARBA" id="ARBA00022475"/>
    </source>
</evidence>
<feature type="transmembrane region" description="Helical" evidence="9">
    <location>
        <begin position="193"/>
        <end position="218"/>
    </location>
</feature>
<organism evidence="10 11">
    <name type="scientific">Mycetocola zhadangensis</name>
    <dbReference type="NCBI Taxonomy" id="1164595"/>
    <lineage>
        <taxon>Bacteria</taxon>
        <taxon>Bacillati</taxon>
        <taxon>Actinomycetota</taxon>
        <taxon>Actinomycetes</taxon>
        <taxon>Micrococcales</taxon>
        <taxon>Microbacteriaceae</taxon>
        <taxon>Mycetocola</taxon>
    </lineage>
</organism>